<accession>A0A3N4L0I9</accession>
<sequence length="761" mass="86522">MFRNGFNATRRSLLTVAHPRPHTVHKELPSSNFVCISCQFRTAHSASKHSSGRPVKKGRGTKSNTFLGAIKRLEAHVQHIEKTYADRVKQYDAQQELPDVKVTDDLTDRAYRALMAPPQVAANFLPEPETPLDHLPAPALARIDVTTRLMVMQGRQELNWDTMLAEIELNGGLENMNTSEVNKMVSLVNVDQRAALSSKLLGMMESSDVQPNTLTFDLMMLAHAAVGNPTEVKTLFEDMKKRGLTPTVYSYGHLLKAHSQQSDVQAATNAIQEMHALGIIPNLVVYTTLIQTCINRNQLETAWQIFNLIKLKSASTAPDAETYTLMIHACAINGEVERALDLYTDMTTRRGLEPTHETYHALIHACALRKDYFTQAWRFATEMQARGLKVNRLYLNTLLQACGRTGELTRARLLVRHMMRSARTGEDLVPDEISFQNLLRAYAMYKAPGESKNRGVKGILVGGRATAEKDTEKKEEEATFIVTGSGRLEKRQEGQYEEKVPFLEKSVLLTHKEVMSEVRQVFSWIRENRPEFVSSQLLNAYLEACQNIGSRPGFREVKKCYSRYFSNESGMAEEESSAHSGKAPVENEETISDETAEEDEEDEEPQPPRPPPQPPRNGYQSTYKYGNPPPPPPPSPPRYSLPPRNIYTFSTTLQAAYKDRDLAFARRVMADRERYKRTISYQSVFPEEQRKHDFHVECIMIDILAACEYLGEAVERLEENLERFEWKEEHLKTLYTRAVQLEDWGTVRLCNKISGKEDDRF</sequence>
<feature type="repeat" description="PPR" evidence="5">
    <location>
        <begin position="319"/>
        <end position="354"/>
    </location>
</feature>
<organism evidence="8 9">
    <name type="scientific">Morchella conica CCBAS932</name>
    <dbReference type="NCBI Taxonomy" id="1392247"/>
    <lineage>
        <taxon>Eukaryota</taxon>
        <taxon>Fungi</taxon>
        <taxon>Dikarya</taxon>
        <taxon>Ascomycota</taxon>
        <taxon>Pezizomycotina</taxon>
        <taxon>Pezizomycetes</taxon>
        <taxon>Pezizales</taxon>
        <taxon>Morchellaceae</taxon>
        <taxon>Morchella</taxon>
    </lineage>
</organism>
<dbReference type="Proteomes" id="UP000277580">
    <property type="component" value="Unassembled WGS sequence"/>
</dbReference>
<reference evidence="8 9" key="1">
    <citation type="journal article" date="2018" name="Nat. Ecol. Evol.">
        <title>Pezizomycetes genomes reveal the molecular basis of ectomycorrhizal truffle lifestyle.</title>
        <authorList>
            <person name="Murat C."/>
            <person name="Payen T."/>
            <person name="Noel B."/>
            <person name="Kuo A."/>
            <person name="Morin E."/>
            <person name="Chen J."/>
            <person name="Kohler A."/>
            <person name="Krizsan K."/>
            <person name="Balestrini R."/>
            <person name="Da Silva C."/>
            <person name="Montanini B."/>
            <person name="Hainaut M."/>
            <person name="Levati E."/>
            <person name="Barry K.W."/>
            <person name="Belfiori B."/>
            <person name="Cichocki N."/>
            <person name="Clum A."/>
            <person name="Dockter R.B."/>
            <person name="Fauchery L."/>
            <person name="Guy J."/>
            <person name="Iotti M."/>
            <person name="Le Tacon F."/>
            <person name="Lindquist E.A."/>
            <person name="Lipzen A."/>
            <person name="Malagnac F."/>
            <person name="Mello A."/>
            <person name="Molinier V."/>
            <person name="Miyauchi S."/>
            <person name="Poulain J."/>
            <person name="Riccioni C."/>
            <person name="Rubini A."/>
            <person name="Sitrit Y."/>
            <person name="Splivallo R."/>
            <person name="Traeger S."/>
            <person name="Wang M."/>
            <person name="Zifcakova L."/>
            <person name="Wipf D."/>
            <person name="Zambonelli A."/>
            <person name="Paolocci F."/>
            <person name="Nowrousian M."/>
            <person name="Ottonello S."/>
            <person name="Baldrian P."/>
            <person name="Spatafora J.W."/>
            <person name="Henrissat B."/>
            <person name="Nagy L.G."/>
            <person name="Aury J.M."/>
            <person name="Wincker P."/>
            <person name="Grigoriev I.V."/>
            <person name="Bonfante P."/>
            <person name="Martin F.M."/>
        </authorList>
    </citation>
    <scope>NUCLEOTIDE SEQUENCE [LARGE SCALE GENOMIC DNA]</scope>
    <source>
        <strain evidence="8 9">CCBAS932</strain>
    </source>
</reference>
<evidence type="ECO:0000256" key="2">
    <source>
        <dbReference type="ARBA" id="ARBA00022737"/>
    </source>
</evidence>
<feature type="compositionally biased region" description="Acidic residues" evidence="7">
    <location>
        <begin position="586"/>
        <end position="605"/>
    </location>
</feature>
<dbReference type="PANTHER" id="PTHR47447:SF17">
    <property type="entry name" value="OS12G0638900 PROTEIN"/>
    <property type="match status" value="1"/>
</dbReference>
<dbReference type="PROSITE" id="PS51375">
    <property type="entry name" value="PPR"/>
    <property type="match status" value="3"/>
</dbReference>
<evidence type="ECO:0000256" key="7">
    <source>
        <dbReference type="SAM" id="MobiDB-lite"/>
    </source>
</evidence>
<feature type="coiled-coil region" evidence="6">
    <location>
        <begin position="707"/>
        <end position="734"/>
    </location>
</feature>
<evidence type="ECO:0008006" key="10">
    <source>
        <dbReference type="Google" id="ProtNLM"/>
    </source>
</evidence>
<feature type="compositionally biased region" description="Pro residues" evidence="7">
    <location>
        <begin position="627"/>
        <end position="640"/>
    </location>
</feature>
<gene>
    <name evidence="8" type="ORF">P167DRAFT_533434</name>
</gene>
<evidence type="ECO:0000313" key="9">
    <source>
        <dbReference type="Proteomes" id="UP000277580"/>
    </source>
</evidence>
<keyword evidence="6" id="KW-0175">Coiled coil</keyword>
<protein>
    <recommendedName>
        <fullName evidence="10">Pentacotripeptide-repeat region of PRORP domain-containing protein</fullName>
    </recommendedName>
</protein>
<comment type="subunit">
    <text evidence="4">Binds to mitochondrial small subunit 15S rRNA.</text>
</comment>
<evidence type="ECO:0000256" key="6">
    <source>
        <dbReference type="SAM" id="Coils"/>
    </source>
</evidence>
<dbReference type="OrthoDB" id="185373at2759"/>
<proteinExistence type="inferred from homology"/>
<dbReference type="Pfam" id="PF01535">
    <property type="entry name" value="PPR"/>
    <property type="match status" value="1"/>
</dbReference>
<evidence type="ECO:0000313" key="8">
    <source>
        <dbReference type="EMBL" id="RPB15238.1"/>
    </source>
</evidence>
<dbReference type="InterPro" id="IPR002885">
    <property type="entry name" value="PPR_rpt"/>
</dbReference>
<name>A0A3N4L0I9_9PEZI</name>
<comment type="function">
    <text evidence="3">Regulates mitochondrial small subunit maturation by controlling 15S rRNA 5'-end processing. Localizes to the 5' precursor of the 15S rRNA in a position that is subsequently occupied by mS47 in the mature yeast mtSSU. Uses structure and sequence-specific RNA recognition, binding to a single-stranded region of the precursor and specifically recognizing bases -6 to -1. The exchange of Ccm1 for mS47 is coupled to the irreversible removal of precursor rRNA that is accompanied by conformational changes of the mitoribosomal proteins uS5m and mS26. These conformational changes signal completion of 5'-end rRNA processing through protection of the mature 5'-end of the 15S rRNA and stabilization of mS47. The removal of the 5' precursor together with the dissociation of Ccm1 may be catalyzed by the 5'-3' exoribonuclease Pet127. Involved in the specific removal of group I introns in mitochondrial encoded transcripts.</text>
</comment>
<feature type="repeat" description="PPR" evidence="5">
    <location>
        <begin position="212"/>
        <end position="246"/>
    </location>
</feature>
<feature type="repeat" description="PPR" evidence="5">
    <location>
        <begin position="355"/>
        <end position="390"/>
    </location>
</feature>
<evidence type="ECO:0000256" key="3">
    <source>
        <dbReference type="ARBA" id="ARBA00044493"/>
    </source>
</evidence>
<dbReference type="EMBL" id="ML119114">
    <property type="protein sequence ID" value="RPB15238.1"/>
    <property type="molecule type" value="Genomic_DNA"/>
</dbReference>
<evidence type="ECO:0000256" key="1">
    <source>
        <dbReference type="ARBA" id="ARBA00006192"/>
    </source>
</evidence>
<comment type="similarity">
    <text evidence="1">Belongs to the CCM1 family.</text>
</comment>
<evidence type="ECO:0000256" key="5">
    <source>
        <dbReference type="PROSITE-ProRule" id="PRU00708"/>
    </source>
</evidence>
<dbReference type="Pfam" id="PF13041">
    <property type="entry name" value="PPR_2"/>
    <property type="match status" value="2"/>
</dbReference>
<evidence type="ECO:0000256" key="4">
    <source>
        <dbReference type="ARBA" id="ARBA00044511"/>
    </source>
</evidence>
<keyword evidence="2" id="KW-0677">Repeat</keyword>
<dbReference type="PANTHER" id="PTHR47447">
    <property type="entry name" value="OS03G0856100 PROTEIN"/>
    <property type="match status" value="1"/>
</dbReference>
<dbReference type="InterPro" id="IPR011990">
    <property type="entry name" value="TPR-like_helical_dom_sf"/>
</dbReference>
<dbReference type="STRING" id="1392247.A0A3N4L0I9"/>
<dbReference type="NCBIfam" id="TIGR00756">
    <property type="entry name" value="PPR"/>
    <property type="match status" value="2"/>
</dbReference>
<dbReference type="InParanoid" id="A0A3N4L0I9"/>
<dbReference type="Gene3D" id="1.25.40.10">
    <property type="entry name" value="Tetratricopeptide repeat domain"/>
    <property type="match status" value="2"/>
</dbReference>
<feature type="region of interest" description="Disordered" evidence="7">
    <location>
        <begin position="569"/>
        <end position="643"/>
    </location>
</feature>
<dbReference type="AlphaFoldDB" id="A0A3N4L0I9"/>
<dbReference type="Pfam" id="PF13812">
    <property type="entry name" value="PPR_3"/>
    <property type="match status" value="1"/>
</dbReference>
<keyword evidence="9" id="KW-1185">Reference proteome</keyword>